<dbReference type="InterPro" id="IPR036291">
    <property type="entry name" value="NAD(P)-bd_dom_sf"/>
</dbReference>
<evidence type="ECO:0000313" key="5">
    <source>
        <dbReference type="EMBL" id="RWY38451.1"/>
    </source>
</evidence>
<keyword evidence="3" id="KW-0057">Aromatic amino acid biosynthesis</keyword>
<dbReference type="GO" id="GO:0009423">
    <property type="term" value="P:chorismate biosynthetic process"/>
    <property type="evidence" value="ECO:0007669"/>
    <property type="project" value="TreeGrafter"/>
</dbReference>
<dbReference type="GO" id="GO:0019632">
    <property type="term" value="P:shikimate metabolic process"/>
    <property type="evidence" value="ECO:0007669"/>
    <property type="project" value="TreeGrafter"/>
</dbReference>
<dbReference type="Pfam" id="PF08501">
    <property type="entry name" value="Shikimate_dh_N"/>
    <property type="match status" value="1"/>
</dbReference>
<dbReference type="RefSeq" id="WP_128490506.1">
    <property type="nucleotide sequence ID" value="NZ_SBLC01000036.1"/>
</dbReference>
<dbReference type="InterPro" id="IPR022893">
    <property type="entry name" value="Shikimate_DH_fam"/>
</dbReference>
<proteinExistence type="predicted"/>
<sequence length="280" mass="29338">MLQVALIGSGIGRSRSPALHMAEARAQGFALDYALIDLQARGLSAAALPDLLAEAEAAGLSGVNITHPCKQQVMACLDEMSPDARALGAVNTVVFRNGRRIGYNTDWSGFFESFRRGLPGVPLTEVLQMGAGGAGAAVAHACLALGVGRLYLQDAAPGRAAQLAEALNARAGRTFATPVGHAAEVTPRINGLINTTPMGMAAHPGMALDPALLDPRHWVAEIVYFPLETELLRVARALGCRTLDGGGMAVFQAVGAFELFTTHKAEPERMLAHFATLPPP</sequence>
<dbReference type="AlphaFoldDB" id="A0A3S4XL23"/>
<dbReference type="Proteomes" id="UP000287168">
    <property type="component" value="Unassembled WGS sequence"/>
</dbReference>
<dbReference type="Gene3D" id="3.40.50.10860">
    <property type="entry name" value="Leucine Dehydrogenase, chain A, domain 1"/>
    <property type="match status" value="1"/>
</dbReference>
<evidence type="ECO:0000313" key="6">
    <source>
        <dbReference type="Proteomes" id="UP000287168"/>
    </source>
</evidence>
<organism evidence="5 6">
    <name type="scientific">Falsigemmobacter intermedius</name>
    <dbReference type="NCBI Taxonomy" id="1553448"/>
    <lineage>
        <taxon>Bacteria</taxon>
        <taxon>Pseudomonadati</taxon>
        <taxon>Pseudomonadota</taxon>
        <taxon>Alphaproteobacteria</taxon>
        <taxon>Rhodobacterales</taxon>
        <taxon>Paracoccaceae</taxon>
        <taxon>Falsigemmobacter</taxon>
    </lineage>
</organism>
<keyword evidence="2" id="KW-0560">Oxidoreductase</keyword>
<comment type="caution">
    <text evidence="5">The sequence shown here is derived from an EMBL/GenBank/DDBJ whole genome shotgun (WGS) entry which is preliminary data.</text>
</comment>
<dbReference type="InterPro" id="IPR046346">
    <property type="entry name" value="Aminoacid_DH-like_N_sf"/>
</dbReference>
<name>A0A3S4XL23_9RHOB</name>
<evidence type="ECO:0000256" key="1">
    <source>
        <dbReference type="ARBA" id="ARBA00004871"/>
    </source>
</evidence>
<dbReference type="GO" id="GO:0005829">
    <property type="term" value="C:cytosol"/>
    <property type="evidence" value="ECO:0007669"/>
    <property type="project" value="TreeGrafter"/>
</dbReference>
<dbReference type="GO" id="GO:0004764">
    <property type="term" value="F:shikimate 3-dehydrogenase (NADP+) activity"/>
    <property type="evidence" value="ECO:0007669"/>
    <property type="project" value="InterPro"/>
</dbReference>
<dbReference type="CDD" id="cd01065">
    <property type="entry name" value="NAD_bind_Shikimate_DH"/>
    <property type="match status" value="1"/>
</dbReference>
<reference evidence="5 6" key="1">
    <citation type="journal article" date="2015" name="Int. J. Syst. Evol. Microbiol.">
        <title>Gemmobacter intermedius sp. nov., isolated from a white stork (Ciconia ciconia).</title>
        <authorList>
            <person name="Kampfer P."/>
            <person name="Jerzak L."/>
            <person name="Wilharm G."/>
            <person name="Golke J."/>
            <person name="Busse H.J."/>
            <person name="Glaeser S.P."/>
        </authorList>
    </citation>
    <scope>NUCLEOTIDE SEQUENCE [LARGE SCALE GENOMIC DNA]</scope>
    <source>
        <strain evidence="5 6">119/4</strain>
    </source>
</reference>
<keyword evidence="3" id="KW-0028">Amino-acid biosynthesis</keyword>
<dbReference type="GO" id="GO:0009073">
    <property type="term" value="P:aromatic amino acid family biosynthetic process"/>
    <property type="evidence" value="ECO:0007669"/>
    <property type="project" value="UniProtKB-KW"/>
</dbReference>
<comment type="pathway">
    <text evidence="1">Metabolic intermediate biosynthesis; chorismate biosynthesis; chorismate from D-erythrose 4-phosphate and phosphoenolpyruvate: step 4/7.</text>
</comment>
<keyword evidence="6" id="KW-1185">Reference proteome</keyword>
<dbReference type="PANTHER" id="PTHR21089:SF1">
    <property type="entry name" value="BIFUNCTIONAL 3-DEHYDROQUINATE DEHYDRATASE_SHIKIMATE DEHYDROGENASE, CHLOROPLASTIC"/>
    <property type="match status" value="1"/>
</dbReference>
<evidence type="ECO:0000256" key="3">
    <source>
        <dbReference type="ARBA" id="ARBA00023141"/>
    </source>
</evidence>
<gene>
    <name evidence="5" type="ORF">EP867_16150</name>
</gene>
<dbReference type="SUPFAM" id="SSF53223">
    <property type="entry name" value="Aminoacid dehydrogenase-like, N-terminal domain"/>
    <property type="match status" value="1"/>
</dbReference>
<dbReference type="EMBL" id="SBLC01000036">
    <property type="protein sequence ID" value="RWY38451.1"/>
    <property type="molecule type" value="Genomic_DNA"/>
</dbReference>
<dbReference type="PANTHER" id="PTHR21089">
    <property type="entry name" value="SHIKIMATE DEHYDROGENASE"/>
    <property type="match status" value="1"/>
</dbReference>
<evidence type="ECO:0000256" key="2">
    <source>
        <dbReference type="ARBA" id="ARBA00023002"/>
    </source>
</evidence>
<dbReference type="SUPFAM" id="SSF51735">
    <property type="entry name" value="NAD(P)-binding Rossmann-fold domains"/>
    <property type="match status" value="1"/>
</dbReference>
<accession>A0A3S4XL23</accession>
<evidence type="ECO:0000259" key="4">
    <source>
        <dbReference type="Pfam" id="PF08501"/>
    </source>
</evidence>
<protein>
    <submittedName>
        <fullName evidence="5">Shikimate dehydrogenase</fullName>
    </submittedName>
</protein>
<dbReference type="InterPro" id="IPR013708">
    <property type="entry name" value="Shikimate_DH-bd_N"/>
</dbReference>
<dbReference type="NCBIfam" id="NF009201">
    <property type="entry name" value="PRK12549.1"/>
    <property type="match status" value="1"/>
</dbReference>
<dbReference type="Gene3D" id="3.40.50.720">
    <property type="entry name" value="NAD(P)-binding Rossmann-like Domain"/>
    <property type="match status" value="1"/>
</dbReference>
<dbReference type="OrthoDB" id="9792692at2"/>
<dbReference type="GO" id="GO:0050661">
    <property type="term" value="F:NADP binding"/>
    <property type="evidence" value="ECO:0007669"/>
    <property type="project" value="TreeGrafter"/>
</dbReference>
<feature type="domain" description="Shikimate dehydrogenase substrate binding N-terminal" evidence="4">
    <location>
        <begin position="6"/>
        <end position="93"/>
    </location>
</feature>